<evidence type="ECO:0000256" key="1">
    <source>
        <dbReference type="SAM" id="Phobius"/>
    </source>
</evidence>
<keyword evidence="1" id="KW-0472">Membrane</keyword>
<keyword evidence="1" id="KW-1133">Transmembrane helix</keyword>
<name>A0ABS1WDF4_9GAMM</name>
<evidence type="ECO:0000313" key="2">
    <source>
        <dbReference type="EMBL" id="MBL7527380.1"/>
    </source>
</evidence>
<evidence type="ECO:0008006" key="4">
    <source>
        <dbReference type="Google" id="ProtNLM"/>
    </source>
</evidence>
<evidence type="ECO:0000313" key="3">
    <source>
        <dbReference type="Proteomes" id="UP000809910"/>
    </source>
</evidence>
<sequence>MNVYAKSTNTLLHFVMPCFILFLLCFTKIAWSTDQFGWNESRRYMAHGICQSNHDDMCQGKGVCDTGGAVTQCSPGCSEKPGGWYQYSYYCSQPPADVCSGNAIAKNYAYPKQSCDEYCIGWGVHYCFILDGEFKACSMGNDHGYCMCGTIIGTTPGCTPTPPEPPLANNQ</sequence>
<dbReference type="RefSeq" id="WP_203112685.1">
    <property type="nucleotide sequence ID" value="NZ_JADOBG010000022.1"/>
</dbReference>
<protein>
    <recommendedName>
        <fullName evidence="4">Neurogenic locus notch like protein</fullName>
    </recommendedName>
</protein>
<dbReference type="Proteomes" id="UP000809910">
    <property type="component" value="Unassembled WGS sequence"/>
</dbReference>
<organism evidence="2 3">
    <name type="scientific">Legionella bononiensis</name>
    <dbReference type="NCBI Taxonomy" id="2793102"/>
    <lineage>
        <taxon>Bacteria</taxon>
        <taxon>Pseudomonadati</taxon>
        <taxon>Pseudomonadota</taxon>
        <taxon>Gammaproteobacteria</taxon>
        <taxon>Legionellales</taxon>
        <taxon>Legionellaceae</taxon>
        <taxon>Legionella</taxon>
    </lineage>
</organism>
<gene>
    <name evidence="2" type="ORF">I5282_12470</name>
</gene>
<proteinExistence type="predicted"/>
<comment type="caution">
    <text evidence="2">The sequence shown here is derived from an EMBL/GenBank/DDBJ whole genome shotgun (WGS) entry which is preliminary data.</text>
</comment>
<accession>A0ABS1WDF4</accession>
<reference evidence="2 3" key="1">
    <citation type="submission" date="2020-12" db="EMBL/GenBank/DDBJ databases">
        <title>WGS of Legionella: environmental sample.</title>
        <authorList>
            <person name="Cristino S."/>
            <person name="Girolamini L."/>
            <person name="Salaris S."/>
            <person name="Pascale M.R."/>
            <person name="Mazzotta M."/>
            <person name="Orsini M."/>
            <person name="Grottola A."/>
        </authorList>
    </citation>
    <scope>NUCLEOTIDE SEQUENCE [LARGE SCALE GENOMIC DNA]</scope>
    <source>
        <strain evidence="2 3">30cs62</strain>
    </source>
</reference>
<keyword evidence="3" id="KW-1185">Reference proteome</keyword>
<dbReference type="EMBL" id="JADWVN010000026">
    <property type="protein sequence ID" value="MBL7527380.1"/>
    <property type="molecule type" value="Genomic_DNA"/>
</dbReference>
<feature type="transmembrane region" description="Helical" evidence="1">
    <location>
        <begin position="12"/>
        <end position="31"/>
    </location>
</feature>
<keyword evidence="1" id="KW-0812">Transmembrane</keyword>